<keyword evidence="1" id="KW-0812">Transmembrane</keyword>
<dbReference type="AlphaFoldDB" id="A0A267MCK8"/>
<comment type="caution">
    <text evidence="2">The sequence shown here is derived from an EMBL/GenBank/DDBJ whole genome shotgun (WGS) entry which is preliminary data.</text>
</comment>
<gene>
    <name evidence="2" type="ORF">A3Q24_00315</name>
</gene>
<evidence type="ECO:0000256" key="1">
    <source>
        <dbReference type="SAM" id="Phobius"/>
    </source>
</evidence>
<evidence type="ECO:0000313" key="2">
    <source>
        <dbReference type="EMBL" id="PAB57324.1"/>
    </source>
</evidence>
<reference evidence="2 3" key="1">
    <citation type="submission" date="2017-05" db="EMBL/GenBank/DDBJ databases">
        <title>Lactobacillus johnsonii from commercial turkeys.</title>
        <authorList>
            <person name="Johnson T.J."/>
            <person name="Youmans B."/>
        </authorList>
    </citation>
    <scope>NUCLEOTIDE SEQUENCE [LARGE SCALE GENOMIC DNA]</scope>
    <source>
        <strain evidence="2 3">UMNLJ114</strain>
    </source>
</reference>
<keyword evidence="1" id="KW-1133">Transmembrane helix</keyword>
<dbReference type="Proteomes" id="UP000216008">
    <property type="component" value="Unassembled WGS sequence"/>
</dbReference>
<sequence length="169" mass="19239">MQVRKVKKMKRTSLKKRTSSFFKQVFSSIKRETIDGASLPDNTEERQKDVRLLVGVISSAALFIILLLSANTARLTFHVMSQPGFNFFTQTIDEEKIFAEAINIAKNPLPFNWCIVIAVISLVGGIGLAKRLKFATKNVAYGQKGDERFTTEKELEEQYPMIPDHDERR</sequence>
<feature type="transmembrane region" description="Helical" evidence="1">
    <location>
        <begin position="110"/>
        <end position="129"/>
    </location>
</feature>
<dbReference type="EMBL" id="NIBD01000002">
    <property type="protein sequence ID" value="PAB57324.1"/>
    <property type="molecule type" value="Genomic_DNA"/>
</dbReference>
<accession>A0A267MCK8</accession>
<feature type="transmembrane region" description="Helical" evidence="1">
    <location>
        <begin position="52"/>
        <end position="70"/>
    </location>
</feature>
<organism evidence="2 3">
    <name type="scientific">Lactobacillus johnsonii</name>
    <dbReference type="NCBI Taxonomy" id="33959"/>
    <lineage>
        <taxon>Bacteria</taxon>
        <taxon>Bacillati</taxon>
        <taxon>Bacillota</taxon>
        <taxon>Bacilli</taxon>
        <taxon>Lactobacillales</taxon>
        <taxon>Lactobacillaceae</taxon>
        <taxon>Lactobacillus</taxon>
    </lineage>
</organism>
<protein>
    <submittedName>
        <fullName evidence="2">Conjugal transfer protein TraG</fullName>
    </submittedName>
</protein>
<keyword evidence="1" id="KW-0472">Membrane</keyword>
<name>A0A267MCK8_LACJH</name>
<proteinExistence type="predicted"/>
<evidence type="ECO:0000313" key="3">
    <source>
        <dbReference type="Proteomes" id="UP000216008"/>
    </source>
</evidence>
<dbReference type="RefSeq" id="WP_095182398.1">
    <property type="nucleotide sequence ID" value="NZ_NIBC01000015.1"/>
</dbReference>